<dbReference type="SMART" id="SM00327">
    <property type="entry name" value="VWA"/>
    <property type="match status" value="2"/>
</dbReference>
<sequence>MTSVANRFLSVDPHMKNAFSSTVKFDMGPAGPSPLARVPASRKTDINEAVEVAIRANPPREWELDVRALTSSRKWLQNYGLKKGRLQLNQILPAIGFKLSDEFDETLKKPVSSRYGGGLFRHLMRADGKTFNVSCSKDKLIQLEKRLLQAIYLFRRRLEWLTTESRRTFGVVEERAVTVVLDIRNMSPQQFDQYRTALERVLREQVSQLAKFNLIRASEDIQLYSPDCAPVSHDTLENAIQWLWNLDRLAPVSNTSATEAILAALSDQHNEAVYLFTEGTSIDSGKEVLLEKVSTAKTKVPINVVSFNCDSSNTIKFLKDFVKTTGGKFHAYAVVMELDAYEAQPADGVTSKANILLRRKTFGGIPAGAGVREDVVLVFEEMEQARNNLAQVRMLIENAPDPNRASKGIDPDLPQAVCGRDEQYMSSREWLDIYGLNSRKLGLYDVLSGVAFKHQDGVVDVMHRPATDTQTDAVVQQKLINARYCEQFPVVRWKDGRVVHVQVTPEVHRSYEERVMVALNKIQQRVDWLNQGSRALFGTLCEDQLYVLVDTSASMQPSLGFVKQKLFVLMQEQLRHKKKFNIVTFNSKAAAWKDRLVDVSERSLQSAWSWVQNLSCWGSTNTYAAIQLAMSDPQTQAIYLLSDGRPDQPPKSIIAQVHMKQHIPIHTISFNCEDREANQFLFDLSEATGGRYHYFNDRGKPVDQPESWESVDIKLLKEEMRRGFENLDKLADLRDECTSLAWKRETDSLRQSIETAREVKEGLSRSAMPPLDPKDLYRPNTPPHPPATPPPPRPSSAGPSVSRTSHRSDGPPDVSDSLAPARPTPPP</sequence>
<feature type="domain" description="VWFA" evidence="2">
    <location>
        <begin position="542"/>
        <end position="706"/>
    </location>
</feature>
<dbReference type="InterPro" id="IPR002035">
    <property type="entry name" value="VWF_A"/>
</dbReference>
<evidence type="ECO:0000313" key="4">
    <source>
        <dbReference type="RefSeq" id="XP_012938803.2"/>
    </source>
</evidence>
<feature type="compositionally biased region" description="Pro residues" evidence="1">
    <location>
        <begin position="780"/>
        <end position="794"/>
    </location>
</feature>
<reference evidence="4" key="1">
    <citation type="submission" date="2025-08" db="UniProtKB">
        <authorList>
            <consortium name="RefSeq"/>
        </authorList>
    </citation>
    <scope>IDENTIFICATION</scope>
</reference>
<dbReference type="InterPro" id="IPR036465">
    <property type="entry name" value="vWFA_dom_sf"/>
</dbReference>
<dbReference type="CDD" id="cd00198">
    <property type="entry name" value="vWFA"/>
    <property type="match status" value="1"/>
</dbReference>
<evidence type="ECO:0000313" key="3">
    <source>
        <dbReference type="Proteomes" id="UP000694888"/>
    </source>
</evidence>
<gene>
    <name evidence="4" type="primary">LOC101846215</name>
</gene>
<accession>A0ABM1A1A5</accession>
<proteinExistence type="predicted"/>
<dbReference type="GeneID" id="101846215"/>
<dbReference type="Pfam" id="PF13768">
    <property type="entry name" value="VWA_3"/>
    <property type="match status" value="2"/>
</dbReference>
<dbReference type="Proteomes" id="UP000694888">
    <property type="component" value="Unplaced"/>
</dbReference>
<evidence type="ECO:0000256" key="1">
    <source>
        <dbReference type="SAM" id="MobiDB-lite"/>
    </source>
</evidence>
<dbReference type="SUPFAM" id="SSF53300">
    <property type="entry name" value="vWA-like"/>
    <property type="match status" value="2"/>
</dbReference>
<dbReference type="PANTHER" id="PTHR46785:SF1">
    <property type="entry name" value="VON WILLEBRAND FACTOR A DOMAIN-CONTAINING PROTEIN 3B"/>
    <property type="match status" value="1"/>
</dbReference>
<feature type="non-terminal residue" evidence="4">
    <location>
        <position position="827"/>
    </location>
</feature>
<protein>
    <submittedName>
        <fullName evidence="4">von Willebrand factor A domain-containing protein 3B</fullName>
    </submittedName>
</protein>
<keyword evidence="3" id="KW-1185">Reference proteome</keyword>
<name>A0ABM1A1A5_APLCA</name>
<organism evidence="3 4">
    <name type="scientific">Aplysia californica</name>
    <name type="common">California sea hare</name>
    <dbReference type="NCBI Taxonomy" id="6500"/>
    <lineage>
        <taxon>Eukaryota</taxon>
        <taxon>Metazoa</taxon>
        <taxon>Spiralia</taxon>
        <taxon>Lophotrochozoa</taxon>
        <taxon>Mollusca</taxon>
        <taxon>Gastropoda</taxon>
        <taxon>Heterobranchia</taxon>
        <taxon>Euthyneura</taxon>
        <taxon>Tectipleura</taxon>
        <taxon>Aplysiida</taxon>
        <taxon>Aplysioidea</taxon>
        <taxon>Aplysiidae</taxon>
        <taxon>Aplysia</taxon>
    </lineage>
</organism>
<dbReference type="PANTHER" id="PTHR46785">
    <property type="entry name" value="VON WILLEBRAND FACTOR A DOMAIN-CONTAINING PROTEIN 3B"/>
    <property type="match status" value="1"/>
</dbReference>
<feature type="region of interest" description="Disordered" evidence="1">
    <location>
        <begin position="759"/>
        <end position="827"/>
    </location>
</feature>
<dbReference type="Gene3D" id="3.40.50.410">
    <property type="entry name" value="von Willebrand factor, type A domain"/>
    <property type="match status" value="2"/>
</dbReference>
<evidence type="ECO:0000259" key="2">
    <source>
        <dbReference type="SMART" id="SM00327"/>
    </source>
</evidence>
<feature type="domain" description="VWFA" evidence="2">
    <location>
        <begin position="174"/>
        <end position="346"/>
    </location>
</feature>
<dbReference type="RefSeq" id="XP_012938803.2">
    <property type="nucleotide sequence ID" value="XM_013083349.2"/>
</dbReference>